<dbReference type="Gene3D" id="3.40.710.10">
    <property type="entry name" value="DD-peptidase/beta-lactamase superfamily"/>
    <property type="match status" value="1"/>
</dbReference>
<organism evidence="3 4">
    <name type="scientific">Winogradskyella echinorum</name>
    <dbReference type="NCBI Taxonomy" id="538189"/>
    <lineage>
        <taxon>Bacteria</taxon>
        <taxon>Pseudomonadati</taxon>
        <taxon>Bacteroidota</taxon>
        <taxon>Flavobacteriia</taxon>
        <taxon>Flavobacteriales</taxon>
        <taxon>Flavobacteriaceae</taxon>
        <taxon>Winogradskyella</taxon>
    </lineage>
</organism>
<dbReference type="Gene3D" id="1.25.40.10">
    <property type="entry name" value="Tetratricopeptide repeat domain"/>
    <property type="match status" value="1"/>
</dbReference>
<dbReference type="InterPro" id="IPR019734">
    <property type="entry name" value="TPR_rpt"/>
</dbReference>
<proteinExistence type="predicted"/>
<dbReference type="SMART" id="SM00028">
    <property type="entry name" value="TPR"/>
    <property type="match status" value="1"/>
</dbReference>
<keyword evidence="4" id="KW-1185">Reference proteome</keyword>
<name>A0ABR6XZQ2_9FLAO</name>
<dbReference type="SUPFAM" id="SSF48452">
    <property type="entry name" value="TPR-like"/>
    <property type="match status" value="1"/>
</dbReference>
<dbReference type="PROSITE" id="PS51257">
    <property type="entry name" value="PROKAR_LIPOPROTEIN"/>
    <property type="match status" value="1"/>
</dbReference>
<keyword evidence="1" id="KW-0802">TPR repeat</keyword>
<protein>
    <submittedName>
        <fullName evidence="3">Serine hydrolase</fullName>
    </submittedName>
</protein>
<dbReference type="PANTHER" id="PTHR46825">
    <property type="entry name" value="D-ALANYL-D-ALANINE-CARBOXYPEPTIDASE/ENDOPEPTIDASE AMPH"/>
    <property type="match status" value="1"/>
</dbReference>
<evidence type="ECO:0000313" key="4">
    <source>
        <dbReference type="Proteomes" id="UP000607435"/>
    </source>
</evidence>
<evidence type="ECO:0000313" key="3">
    <source>
        <dbReference type="EMBL" id="MBC3845899.1"/>
    </source>
</evidence>
<evidence type="ECO:0000256" key="1">
    <source>
        <dbReference type="PROSITE-ProRule" id="PRU00339"/>
    </source>
</evidence>
<dbReference type="InterPro" id="IPR011990">
    <property type="entry name" value="TPR-like_helical_dom_sf"/>
</dbReference>
<dbReference type="InterPro" id="IPR050491">
    <property type="entry name" value="AmpC-like"/>
</dbReference>
<reference evidence="3 4" key="1">
    <citation type="submission" date="2020-08" db="EMBL/GenBank/DDBJ databases">
        <title>Winogradskyella ouciana sp. nov., isolated from the hadal seawater of the Mariana Trench.</title>
        <authorList>
            <person name="He X."/>
        </authorList>
    </citation>
    <scope>NUCLEOTIDE SEQUENCE [LARGE SCALE GENOMIC DNA]</scope>
    <source>
        <strain evidence="3 4">KCTC 22026</strain>
    </source>
</reference>
<evidence type="ECO:0000259" key="2">
    <source>
        <dbReference type="Pfam" id="PF00144"/>
    </source>
</evidence>
<dbReference type="InterPro" id="IPR012338">
    <property type="entry name" value="Beta-lactam/transpept-like"/>
</dbReference>
<dbReference type="RefSeq" id="WP_186844989.1">
    <property type="nucleotide sequence ID" value="NZ_JACOME010000001.1"/>
</dbReference>
<feature type="repeat" description="TPR" evidence="1">
    <location>
        <begin position="461"/>
        <end position="494"/>
    </location>
</feature>
<dbReference type="PANTHER" id="PTHR46825:SF9">
    <property type="entry name" value="BETA-LACTAMASE-RELATED DOMAIN-CONTAINING PROTEIN"/>
    <property type="match status" value="1"/>
</dbReference>
<dbReference type="PROSITE" id="PS50005">
    <property type="entry name" value="TPR"/>
    <property type="match status" value="1"/>
</dbReference>
<comment type="caution">
    <text evidence="3">The sequence shown here is derived from an EMBL/GenBank/DDBJ whole genome shotgun (WGS) entry which is preliminary data.</text>
</comment>
<dbReference type="GO" id="GO:0016787">
    <property type="term" value="F:hydrolase activity"/>
    <property type="evidence" value="ECO:0007669"/>
    <property type="project" value="UniProtKB-KW"/>
</dbReference>
<dbReference type="SUPFAM" id="SSF56601">
    <property type="entry name" value="beta-lactamase/transpeptidase-like"/>
    <property type="match status" value="1"/>
</dbReference>
<keyword evidence="3" id="KW-0378">Hydrolase</keyword>
<sequence>MNSKHIIGFFSIIVFLLSCSKDSKTETKSQTTLVKTELGNHIDSLLTPYVNKLRTLTDNTTGLAIGITKGDDIIYAKTFGFANIETQEEASFKTRFHIASVSKPFTAAAIVKLVQQGKLKLSDSIVKYIPEFTMKSDAYKNITIQHILNHTSGIPRHVSADDWLSPKVGINALEENLENVKNFELDFEPGTQFSYSNSAFDILGVLITRVSGMSFSEYVSKHILEPTGMTESTYNKPIDSLPKHWAKSYSYGLTNQEWQPYPHTDKYLPSSGLQATLLDMCKWGIMHVNNGTYNGQEVLDKAHFNKFVEPTYDTPWGDKIGLSWFLQSYLDRPIIMHTGADTGFESIMYIFPDDNISIVVMANRDFARTGRIINAASEVIFNEKPKDYKVSARYKFSETYKSQGLDKALLLWNEMKTDTTDIYYVNDEDILTVGAILENGKHWKDTKEILSYYTTIDDTSTYAWRLLGNAHLNLQDTINAKKCYEKTLEINPNYEKGKDALMRLNNE</sequence>
<dbReference type="Proteomes" id="UP000607435">
    <property type="component" value="Unassembled WGS sequence"/>
</dbReference>
<feature type="domain" description="Beta-lactamase-related" evidence="2">
    <location>
        <begin position="58"/>
        <end position="367"/>
    </location>
</feature>
<dbReference type="Pfam" id="PF00515">
    <property type="entry name" value="TPR_1"/>
    <property type="match status" value="1"/>
</dbReference>
<gene>
    <name evidence="3" type="ORF">H6H04_05880</name>
</gene>
<dbReference type="EMBL" id="JACOME010000001">
    <property type="protein sequence ID" value="MBC3845899.1"/>
    <property type="molecule type" value="Genomic_DNA"/>
</dbReference>
<dbReference type="Pfam" id="PF00144">
    <property type="entry name" value="Beta-lactamase"/>
    <property type="match status" value="1"/>
</dbReference>
<dbReference type="InterPro" id="IPR001466">
    <property type="entry name" value="Beta-lactam-related"/>
</dbReference>
<accession>A0ABR6XZQ2</accession>